<organism evidence="2">
    <name type="scientific">Chrysotila carterae</name>
    <name type="common">Marine alga</name>
    <name type="synonym">Syracosphaera carterae</name>
    <dbReference type="NCBI Taxonomy" id="13221"/>
    <lineage>
        <taxon>Eukaryota</taxon>
        <taxon>Haptista</taxon>
        <taxon>Haptophyta</taxon>
        <taxon>Prymnesiophyceae</taxon>
        <taxon>Isochrysidales</taxon>
        <taxon>Isochrysidaceae</taxon>
        <taxon>Chrysotila</taxon>
    </lineage>
</organism>
<dbReference type="Gene3D" id="3.40.50.300">
    <property type="entry name" value="P-loop containing nucleotide triphosphate hydrolases"/>
    <property type="match status" value="1"/>
</dbReference>
<dbReference type="PANTHER" id="PTHR10605">
    <property type="entry name" value="HEPARAN SULFATE SULFOTRANSFERASE"/>
    <property type="match status" value="1"/>
</dbReference>
<reference evidence="2" key="1">
    <citation type="submission" date="2021-01" db="EMBL/GenBank/DDBJ databases">
        <authorList>
            <person name="Corre E."/>
            <person name="Pelletier E."/>
            <person name="Niang G."/>
            <person name="Scheremetjew M."/>
            <person name="Finn R."/>
            <person name="Kale V."/>
            <person name="Holt S."/>
            <person name="Cochrane G."/>
            <person name="Meng A."/>
            <person name="Brown T."/>
            <person name="Cohen L."/>
        </authorList>
    </citation>
    <scope>NUCLEOTIDE SEQUENCE</scope>
    <source>
        <strain evidence="2">CCMP645</strain>
    </source>
</reference>
<keyword evidence="1" id="KW-0808">Transferase</keyword>
<dbReference type="InterPro" id="IPR037359">
    <property type="entry name" value="NST/OST"/>
</dbReference>
<accession>A0A7S4BE37</accession>
<dbReference type="EMBL" id="HBIZ01022956">
    <property type="protein sequence ID" value="CAE0761895.1"/>
    <property type="molecule type" value="Transcribed_RNA"/>
</dbReference>
<dbReference type="PANTHER" id="PTHR10605:SF56">
    <property type="entry name" value="BIFUNCTIONAL HEPARAN SULFATE N-DEACETYLASE_N-SULFOTRANSFERASE"/>
    <property type="match status" value="1"/>
</dbReference>
<dbReference type="AlphaFoldDB" id="A0A7S4BE37"/>
<dbReference type="InterPro" id="IPR027417">
    <property type="entry name" value="P-loop_NTPase"/>
</dbReference>
<evidence type="ECO:0000313" key="2">
    <source>
        <dbReference type="EMBL" id="CAE0761895.1"/>
    </source>
</evidence>
<name>A0A7S4BE37_CHRCT</name>
<dbReference type="GO" id="GO:0008146">
    <property type="term" value="F:sulfotransferase activity"/>
    <property type="evidence" value="ECO:0007669"/>
    <property type="project" value="InterPro"/>
</dbReference>
<sequence length="227" mass="25654">MTHMKICGALNGIMRIRQGLLPVRWPEGVGGLNSSFGRCLLERDEDLTHSFLDELDSRSPSKDFANALEKQGREAVQCSEMMLAPPSAVLKSATYAAEIERWAKVFPPDQLMVIDTDDLTRRRQQLMNETFNFLGLSAVDVGSQSRFCVKGKAGVMDVLHAEDVNISFSGKTARLQVGDCESDTATMHDERGVMHHNIDPTLQAQLRRFFEPHNQRLYRFLGRDLKW</sequence>
<evidence type="ECO:0000256" key="1">
    <source>
        <dbReference type="ARBA" id="ARBA00022679"/>
    </source>
</evidence>
<proteinExistence type="predicted"/>
<gene>
    <name evidence="2" type="ORF">PCAR00345_LOCUS14507</name>
</gene>
<protein>
    <recommendedName>
        <fullName evidence="3">Sulfotransferase domain-containing protein</fullName>
    </recommendedName>
</protein>
<dbReference type="SUPFAM" id="SSF52540">
    <property type="entry name" value="P-loop containing nucleoside triphosphate hydrolases"/>
    <property type="match status" value="1"/>
</dbReference>
<evidence type="ECO:0008006" key="3">
    <source>
        <dbReference type="Google" id="ProtNLM"/>
    </source>
</evidence>